<dbReference type="Pfam" id="PF02540">
    <property type="entry name" value="NAD_synthase"/>
    <property type="match status" value="1"/>
</dbReference>
<evidence type="ECO:0000256" key="3">
    <source>
        <dbReference type="ARBA" id="ARBA00022598"/>
    </source>
</evidence>
<dbReference type="InterPro" id="IPR022310">
    <property type="entry name" value="NAD/GMP_synthase"/>
</dbReference>
<name>A0A6S6WVR3_9GAMM</name>
<feature type="binding site" evidence="7">
    <location>
        <begin position="290"/>
        <end position="297"/>
    </location>
    <ligand>
        <name>ATP</name>
        <dbReference type="ChEBI" id="CHEBI:30616"/>
    </ligand>
</feature>
<dbReference type="HAMAP" id="MF_02090">
    <property type="entry name" value="NadE_glutamine_dep"/>
    <property type="match status" value="1"/>
</dbReference>
<dbReference type="NCBIfam" id="NF010588">
    <property type="entry name" value="PRK13981.1"/>
    <property type="match status" value="1"/>
</dbReference>
<feature type="binding site" evidence="7">
    <location>
        <position position="402"/>
    </location>
    <ligand>
        <name>deamido-NAD(+)</name>
        <dbReference type="ChEBI" id="CHEBI:58437"/>
        <note>ligand shared between two neighboring subunits</note>
    </ligand>
</feature>
<organism evidence="11 12">
    <name type="scientific">Pseudidiomarina piscicola</name>
    <dbReference type="NCBI Taxonomy" id="2614830"/>
    <lineage>
        <taxon>Bacteria</taxon>
        <taxon>Pseudomonadati</taxon>
        <taxon>Pseudomonadota</taxon>
        <taxon>Gammaproteobacteria</taxon>
        <taxon>Alteromonadales</taxon>
        <taxon>Idiomarinaceae</taxon>
        <taxon>Pseudidiomarina</taxon>
    </lineage>
</organism>
<dbReference type="UniPathway" id="UPA00253">
    <property type="reaction ID" value="UER00334"/>
</dbReference>
<feature type="binding site" evidence="7">
    <location>
        <position position="177"/>
    </location>
    <ligand>
        <name>L-glutamine</name>
        <dbReference type="ChEBI" id="CHEBI:58359"/>
    </ligand>
</feature>
<keyword evidence="6 7" id="KW-0520">NAD</keyword>
<evidence type="ECO:0000259" key="10">
    <source>
        <dbReference type="PROSITE" id="PS50263"/>
    </source>
</evidence>
<dbReference type="Pfam" id="PF00795">
    <property type="entry name" value="CN_hydrolase"/>
    <property type="match status" value="1"/>
</dbReference>
<feature type="active site" description="Nucleophile; for glutaminase activity" evidence="7">
    <location>
        <position position="145"/>
    </location>
</feature>
<dbReference type="SUPFAM" id="SSF56317">
    <property type="entry name" value="Carbon-nitrogen hydrolase"/>
    <property type="match status" value="1"/>
</dbReference>
<proteinExistence type="inferred from homology"/>
<comment type="pathway">
    <text evidence="1 7 8">Cofactor biosynthesis; NAD(+) biosynthesis; NAD(+) from deamido-NAD(+) (L-Gln route): step 1/1.</text>
</comment>
<dbReference type="RefSeq" id="WP_173921164.1">
    <property type="nucleotide sequence ID" value="NZ_CADCXY010000007.1"/>
</dbReference>
<accession>A0A6S6WVR3</accession>
<dbReference type="GO" id="GO:0004359">
    <property type="term" value="F:glutaminase activity"/>
    <property type="evidence" value="ECO:0007669"/>
    <property type="project" value="InterPro"/>
</dbReference>
<dbReference type="EC" id="6.3.5.1" evidence="7 8"/>
<dbReference type="PROSITE" id="PS50263">
    <property type="entry name" value="CN_HYDROLASE"/>
    <property type="match status" value="1"/>
</dbReference>
<feature type="binding site" evidence="7">
    <location>
        <position position="514"/>
    </location>
    <ligand>
        <name>deamido-NAD(+)</name>
        <dbReference type="ChEBI" id="CHEBI:58437"/>
        <note>ligand shared between two neighboring subunits</note>
    </ligand>
</feature>
<dbReference type="InterPro" id="IPR003010">
    <property type="entry name" value="C-N_Hydrolase"/>
</dbReference>
<dbReference type="GO" id="GO:0008795">
    <property type="term" value="F:NAD+ synthase activity"/>
    <property type="evidence" value="ECO:0007669"/>
    <property type="project" value="UniProtKB-UniRule"/>
</dbReference>
<comment type="catalytic activity">
    <reaction evidence="7 8">
        <text>deamido-NAD(+) + L-glutamine + ATP + H2O = L-glutamate + AMP + diphosphate + NAD(+) + H(+)</text>
        <dbReference type="Rhea" id="RHEA:24384"/>
        <dbReference type="ChEBI" id="CHEBI:15377"/>
        <dbReference type="ChEBI" id="CHEBI:15378"/>
        <dbReference type="ChEBI" id="CHEBI:29985"/>
        <dbReference type="ChEBI" id="CHEBI:30616"/>
        <dbReference type="ChEBI" id="CHEBI:33019"/>
        <dbReference type="ChEBI" id="CHEBI:57540"/>
        <dbReference type="ChEBI" id="CHEBI:58359"/>
        <dbReference type="ChEBI" id="CHEBI:58437"/>
        <dbReference type="ChEBI" id="CHEBI:456215"/>
        <dbReference type="EC" id="6.3.5.1"/>
    </reaction>
</comment>
<keyword evidence="3 7" id="KW-0436">Ligase</keyword>
<dbReference type="NCBIfam" id="TIGR00552">
    <property type="entry name" value="nadE"/>
    <property type="match status" value="1"/>
</dbReference>
<keyword evidence="4 7" id="KW-0547">Nucleotide-binding</keyword>
<feature type="binding site" evidence="7">
    <location>
        <position position="115"/>
    </location>
    <ligand>
        <name>L-glutamine</name>
        <dbReference type="ChEBI" id="CHEBI:58359"/>
    </ligand>
</feature>
<dbReference type="PIRSF" id="PIRSF006630">
    <property type="entry name" value="NADS_GAT"/>
    <property type="match status" value="1"/>
</dbReference>
<dbReference type="InterPro" id="IPR036526">
    <property type="entry name" value="C-N_Hydrolase_sf"/>
</dbReference>
<evidence type="ECO:0000256" key="2">
    <source>
        <dbReference type="ARBA" id="ARBA00007145"/>
    </source>
</evidence>
<feature type="binding site" evidence="7">
    <location>
        <position position="373"/>
    </location>
    <ligand>
        <name>deamido-NAD(+)</name>
        <dbReference type="ChEBI" id="CHEBI:58437"/>
        <note>ligand shared between two neighboring subunits</note>
    </ligand>
</feature>
<keyword evidence="12" id="KW-1185">Reference proteome</keyword>
<dbReference type="CDD" id="cd00553">
    <property type="entry name" value="NAD_synthase"/>
    <property type="match status" value="1"/>
</dbReference>
<dbReference type="InterPro" id="IPR014729">
    <property type="entry name" value="Rossmann-like_a/b/a_fold"/>
</dbReference>
<evidence type="ECO:0000256" key="1">
    <source>
        <dbReference type="ARBA" id="ARBA00005188"/>
    </source>
</evidence>
<evidence type="ECO:0000313" key="11">
    <source>
        <dbReference type="EMBL" id="CAB0151811.1"/>
    </source>
</evidence>
<comment type="caution">
    <text evidence="7">Lacks conserved residue(s) required for the propagation of feature annotation.</text>
</comment>
<dbReference type="GO" id="GO:0009435">
    <property type="term" value="P:NAD+ biosynthetic process"/>
    <property type="evidence" value="ECO:0007669"/>
    <property type="project" value="UniProtKB-UniRule"/>
</dbReference>
<evidence type="ECO:0000256" key="7">
    <source>
        <dbReference type="HAMAP-Rule" id="MF_02090"/>
    </source>
</evidence>
<dbReference type="PANTHER" id="PTHR23090:SF9">
    <property type="entry name" value="GLUTAMINE-DEPENDENT NAD(+) SYNTHETASE"/>
    <property type="match status" value="1"/>
</dbReference>
<evidence type="ECO:0000256" key="5">
    <source>
        <dbReference type="ARBA" id="ARBA00022840"/>
    </source>
</evidence>
<feature type="active site" description="For glutaminase activity" evidence="7">
    <location>
        <position position="109"/>
    </location>
</feature>
<dbReference type="Gene3D" id="3.40.50.620">
    <property type="entry name" value="HUPs"/>
    <property type="match status" value="1"/>
</dbReference>
<dbReference type="Proteomes" id="UP000481517">
    <property type="component" value="Unassembled WGS sequence"/>
</dbReference>
<sequence length="558" mass="62155">MKPISVAIAQLDFTVGAIRSNTATIVDCLAQQSDADIVVFPELAITGYPPEDLLFRADFDEQVGHALQQIADAAEKQVAVVGHPQRVGNELFNSVSVLHRGTCLARYHKQRLPQYGVFDEQRYFIPGHEPCVFSWQGHQIGLLICEDLWHPEPLQRTVQLDVDWVIAINASPFEVDKHQQRLHVLQQRVHESGCPIVYVNNCGGQDELVFDGHSLVMDSTGELVAEFPHCQPCCEKVQISASGITADKKLSAPRQSDAYEFQRLEEVRQALVLSIRDYVRKNGFKGVTLGLSGGIDSGLTIALAAEALGADKIHAVMMPFRYTSKMSLDDAEQQAKVLGVKYDVIAIEPIYESFMQQLAPQLDGHSRDVTEENLQARSRGVLLMALSNKTGSLVLTTGNKSELAVGYCTLYGDMCGGFAPIKDVPKTMVFALARHMNATAGTEVIPTRVIERPPSAELAPDQTDQDSLPDYDTLDKIIHLYVEQDWNPTAIVDAGFSRADVLRVVRLIDINEYKRRQGAVGPKITSRNFSKDRRYPITNHYRYELERQLTAEESHEKN</sequence>
<evidence type="ECO:0000256" key="8">
    <source>
        <dbReference type="PIRNR" id="PIRNR006630"/>
    </source>
</evidence>
<dbReference type="Gene3D" id="3.60.110.10">
    <property type="entry name" value="Carbon-nitrogen hydrolase"/>
    <property type="match status" value="1"/>
</dbReference>
<dbReference type="AlphaFoldDB" id="A0A6S6WVR3"/>
<comment type="similarity">
    <text evidence="2 7 8">In the C-terminal section; belongs to the NAD synthetase family.</text>
</comment>
<feature type="domain" description="CN hydrolase" evidence="10">
    <location>
        <begin position="4"/>
        <end position="246"/>
    </location>
</feature>
<evidence type="ECO:0000313" key="12">
    <source>
        <dbReference type="Proteomes" id="UP000481517"/>
    </source>
</evidence>
<dbReference type="FunFam" id="3.40.50.620:FF:000106">
    <property type="entry name" value="Glutamine-dependent NAD(+) synthetase"/>
    <property type="match status" value="1"/>
</dbReference>
<keyword evidence="5 7" id="KW-0067">ATP-binding</keyword>
<evidence type="ECO:0000256" key="4">
    <source>
        <dbReference type="ARBA" id="ARBA00022741"/>
    </source>
</evidence>
<evidence type="ECO:0000256" key="6">
    <source>
        <dbReference type="ARBA" id="ARBA00023027"/>
    </source>
</evidence>
<dbReference type="SUPFAM" id="SSF52402">
    <property type="entry name" value="Adenine nucleotide alpha hydrolases-like"/>
    <property type="match status" value="1"/>
</dbReference>
<comment type="similarity">
    <text evidence="9">Belongs to the NAD synthetase family.</text>
</comment>
<dbReference type="EMBL" id="CADCXY010000007">
    <property type="protein sequence ID" value="CAB0151811.1"/>
    <property type="molecule type" value="Genomic_DNA"/>
</dbReference>
<evidence type="ECO:0000256" key="9">
    <source>
        <dbReference type="RuleBase" id="RU003811"/>
    </source>
</evidence>
<protein>
    <recommendedName>
        <fullName evidence="7 8">Glutamine-dependent NAD(+) synthetase</fullName>
        <ecNumber evidence="7 8">6.3.5.1</ecNumber>
    </recommendedName>
    <alternativeName>
        <fullName evidence="7 8">NAD(+) synthase [glutamine-hydrolyzing]</fullName>
    </alternativeName>
</protein>
<feature type="active site" description="Proton acceptor; for glutaminase activity" evidence="7">
    <location>
        <position position="42"/>
    </location>
</feature>
<gene>
    <name evidence="7 11" type="primary">nadE</name>
    <name evidence="11" type="ORF">PSI9734_02170</name>
</gene>
<dbReference type="PANTHER" id="PTHR23090">
    <property type="entry name" value="NH 3 /GLUTAMINE-DEPENDENT NAD + SYNTHETASE"/>
    <property type="match status" value="1"/>
</dbReference>
<feature type="binding site" evidence="7">
    <location>
        <position position="397"/>
    </location>
    <ligand>
        <name>ATP</name>
        <dbReference type="ChEBI" id="CHEBI:30616"/>
    </ligand>
</feature>
<dbReference type="GO" id="GO:0003952">
    <property type="term" value="F:NAD+ synthase (glutamine-hydrolyzing) activity"/>
    <property type="evidence" value="ECO:0007669"/>
    <property type="project" value="UniProtKB-UniRule"/>
</dbReference>
<reference evidence="11 12" key="1">
    <citation type="submission" date="2020-02" db="EMBL/GenBank/DDBJ databases">
        <authorList>
            <person name="Rodrigo-Torres L."/>
            <person name="Arahal R. D."/>
            <person name="Lucena T."/>
        </authorList>
    </citation>
    <scope>NUCLEOTIDE SEQUENCE [LARGE SCALE GENOMIC DNA]</scope>
    <source>
        <strain evidence="11 12">CECT 9734</strain>
    </source>
</reference>
<dbReference type="GO" id="GO:0005737">
    <property type="term" value="C:cytoplasm"/>
    <property type="evidence" value="ECO:0007669"/>
    <property type="project" value="InterPro"/>
</dbReference>
<dbReference type="GO" id="GO:0005524">
    <property type="term" value="F:ATP binding"/>
    <property type="evidence" value="ECO:0007669"/>
    <property type="project" value="UniProtKB-UniRule"/>
</dbReference>
<feature type="binding site" evidence="7">
    <location>
        <position position="171"/>
    </location>
    <ligand>
        <name>L-glutamine</name>
        <dbReference type="ChEBI" id="CHEBI:58359"/>
    </ligand>
</feature>
<comment type="function">
    <text evidence="7">Catalyzes the ATP-dependent amidation of deamido-NAD to form NAD. Uses L-glutamine as a nitrogen source.</text>
</comment>
<dbReference type="InterPro" id="IPR014445">
    <property type="entry name" value="Gln-dep_NAD_synthase"/>
</dbReference>
<dbReference type="InterPro" id="IPR003694">
    <property type="entry name" value="NAD_synthase"/>
</dbReference>
<dbReference type="CDD" id="cd07570">
    <property type="entry name" value="GAT_Gln-NAD-synth"/>
    <property type="match status" value="1"/>
</dbReference>